<evidence type="ECO:0000313" key="3">
    <source>
        <dbReference type="Proteomes" id="UP000005737"/>
    </source>
</evidence>
<protein>
    <submittedName>
        <fullName evidence="2">Uncharacterized protein</fullName>
    </submittedName>
</protein>
<keyword evidence="1" id="KW-0472">Membrane</keyword>
<organism evidence="2 3">
    <name type="scientific">Leptonema illini DSM 21528</name>
    <dbReference type="NCBI Taxonomy" id="929563"/>
    <lineage>
        <taxon>Bacteria</taxon>
        <taxon>Pseudomonadati</taxon>
        <taxon>Spirochaetota</taxon>
        <taxon>Spirochaetia</taxon>
        <taxon>Leptospirales</taxon>
        <taxon>Leptospiraceae</taxon>
        <taxon>Leptonema</taxon>
    </lineage>
</organism>
<dbReference type="InterPro" id="IPR011458">
    <property type="entry name" value="DUF1564"/>
</dbReference>
<evidence type="ECO:0000313" key="2">
    <source>
        <dbReference type="EMBL" id="EHQ08490.1"/>
    </source>
</evidence>
<reference evidence="2 3" key="1">
    <citation type="submission" date="2011-10" db="EMBL/GenBank/DDBJ databases">
        <title>The Improved High-Quality Draft genome of Leptonema illini DSM 21528.</title>
        <authorList>
            <consortium name="US DOE Joint Genome Institute (JGI-PGF)"/>
            <person name="Lucas S."/>
            <person name="Copeland A."/>
            <person name="Lapidus A."/>
            <person name="Glavina del Rio T."/>
            <person name="Dalin E."/>
            <person name="Tice H."/>
            <person name="Bruce D."/>
            <person name="Goodwin L."/>
            <person name="Pitluck S."/>
            <person name="Peters L."/>
            <person name="Mikhailova N."/>
            <person name="Held B."/>
            <person name="Kyrpides N."/>
            <person name="Mavromatis K."/>
            <person name="Ivanova N."/>
            <person name="Markowitz V."/>
            <person name="Cheng J.-F."/>
            <person name="Hugenholtz P."/>
            <person name="Woyke T."/>
            <person name="Wu D."/>
            <person name="Gronow S."/>
            <person name="Wellnitz S."/>
            <person name="Brambilla E.-M."/>
            <person name="Klenk H.-P."/>
            <person name="Eisen J.A."/>
        </authorList>
    </citation>
    <scope>NUCLEOTIDE SEQUENCE [LARGE SCALE GENOMIC DNA]</scope>
    <source>
        <strain evidence="2 3">DSM 21528</strain>
    </source>
</reference>
<proteinExistence type="predicted"/>
<name>H2CAW2_9LEPT</name>
<keyword evidence="1" id="KW-1133">Transmembrane helix</keyword>
<gene>
    <name evidence="2" type="ORF">Lepil_3837</name>
</gene>
<feature type="transmembrane region" description="Helical" evidence="1">
    <location>
        <begin position="112"/>
        <end position="130"/>
    </location>
</feature>
<evidence type="ECO:0000256" key="1">
    <source>
        <dbReference type="SAM" id="Phobius"/>
    </source>
</evidence>
<dbReference type="Pfam" id="PF07600">
    <property type="entry name" value="DUF1564"/>
    <property type="match status" value="1"/>
</dbReference>
<dbReference type="AlphaFoldDB" id="H2CAW2"/>
<dbReference type="HOGENOM" id="CLU_1650053_0_0_12"/>
<dbReference type="STRING" id="183.GCA_002009735_02209"/>
<sequence length="164" mass="19159">MNEQINEQTRVDREPYYRSRSTLLIPESYFKEFFWRSPYIKVDQWALAGFLSMLMDDPLLDYKLGFLEKTGKWKKQYQEEGQELCRVNFYPDDRDWGRLAAIANATGYSRCYIFVYLMLIALGVIILESGGTQRSGTRGHWNPVVFCSVSVDAATRNLTRILQT</sequence>
<dbReference type="Proteomes" id="UP000005737">
    <property type="component" value="Unassembled WGS sequence"/>
</dbReference>
<keyword evidence="3" id="KW-1185">Reference proteome</keyword>
<dbReference type="EMBL" id="JH597773">
    <property type="protein sequence ID" value="EHQ08490.1"/>
    <property type="molecule type" value="Genomic_DNA"/>
</dbReference>
<accession>H2CAW2</accession>
<keyword evidence="1" id="KW-0812">Transmembrane</keyword>